<dbReference type="RefSeq" id="WP_128809864.1">
    <property type="nucleotide sequence ID" value="NZ_CP032093.1"/>
</dbReference>
<dbReference type="SUPFAM" id="SSF54403">
    <property type="entry name" value="Cystatin/monellin"/>
    <property type="match status" value="1"/>
</dbReference>
<dbReference type="Pfam" id="PF00031">
    <property type="entry name" value="Cystatin"/>
    <property type="match status" value="1"/>
</dbReference>
<dbReference type="EMBL" id="CP032093">
    <property type="protein sequence ID" value="AXX99985.1"/>
    <property type="molecule type" value="Genomic_DNA"/>
</dbReference>
<proteinExistence type="predicted"/>
<evidence type="ECO:0000313" key="3">
    <source>
        <dbReference type="Proteomes" id="UP000262832"/>
    </source>
</evidence>
<dbReference type="Gene3D" id="3.10.450.10">
    <property type="match status" value="1"/>
</dbReference>
<name>A0ABN5PA50_9VIBR</name>
<sequence length="126" mass="13733">MKKTLLASMVCVVALAGCNQKEETVAPTQSQLEANPICNAENLAGGWSQGEITPEAQQALDFVLGQMNTAAKLKEILSVRTQVVNGINYAIEFEMDNGEVWNTIVYRSLKGDMEMTQPAQQGRLCP</sequence>
<evidence type="ECO:0000259" key="1">
    <source>
        <dbReference type="Pfam" id="PF00031"/>
    </source>
</evidence>
<dbReference type="Proteomes" id="UP000262832">
    <property type="component" value="Chromosome I"/>
</dbReference>
<dbReference type="PROSITE" id="PS51257">
    <property type="entry name" value="PROKAR_LIPOPROTEIN"/>
    <property type="match status" value="1"/>
</dbReference>
<dbReference type="CDD" id="cd00042">
    <property type="entry name" value="CY"/>
    <property type="match status" value="1"/>
</dbReference>
<gene>
    <name evidence="2" type="ORF">D1115_00520</name>
</gene>
<dbReference type="InterPro" id="IPR046350">
    <property type="entry name" value="Cystatin_sf"/>
</dbReference>
<feature type="domain" description="Cystatin" evidence="1">
    <location>
        <begin position="53"/>
        <end position="109"/>
    </location>
</feature>
<reference evidence="2 3" key="1">
    <citation type="submission" date="2018-08" db="EMBL/GenBank/DDBJ databases">
        <title>Genomic taxonomy of the Vibrionaceae family.</title>
        <authorList>
            <person name="Gomez-Gil B."/>
            <person name="Tanaka M."/>
            <person name="Sawabe T."/>
            <person name="Enciso-Ibarra K."/>
        </authorList>
    </citation>
    <scope>NUCLEOTIDE SEQUENCE [LARGE SCALE GENOMIC DNA]</scope>
    <source>
        <strain evidence="2 3">CAIM 1831</strain>
    </source>
</reference>
<dbReference type="InterPro" id="IPR000010">
    <property type="entry name" value="Cystatin_dom"/>
</dbReference>
<accession>A0ABN5PA50</accession>
<organism evidence="2 3">
    <name type="scientific">Vibrio alfacsensis</name>
    <dbReference type="NCBI Taxonomy" id="1074311"/>
    <lineage>
        <taxon>Bacteria</taxon>
        <taxon>Pseudomonadati</taxon>
        <taxon>Pseudomonadota</taxon>
        <taxon>Gammaproteobacteria</taxon>
        <taxon>Vibrionales</taxon>
        <taxon>Vibrionaceae</taxon>
        <taxon>Vibrio</taxon>
    </lineage>
</organism>
<keyword evidence="3" id="KW-1185">Reference proteome</keyword>
<protein>
    <submittedName>
        <fullName evidence="2">2-oxoglutarate dehydrogenase</fullName>
    </submittedName>
</protein>
<evidence type="ECO:0000313" key="2">
    <source>
        <dbReference type="EMBL" id="AXX99985.1"/>
    </source>
</evidence>